<organism evidence="1 2">
    <name type="scientific">Cichorium intybus</name>
    <name type="common">Chicory</name>
    <dbReference type="NCBI Taxonomy" id="13427"/>
    <lineage>
        <taxon>Eukaryota</taxon>
        <taxon>Viridiplantae</taxon>
        <taxon>Streptophyta</taxon>
        <taxon>Embryophyta</taxon>
        <taxon>Tracheophyta</taxon>
        <taxon>Spermatophyta</taxon>
        <taxon>Magnoliopsida</taxon>
        <taxon>eudicotyledons</taxon>
        <taxon>Gunneridae</taxon>
        <taxon>Pentapetalae</taxon>
        <taxon>asterids</taxon>
        <taxon>campanulids</taxon>
        <taxon>Asterales</taxon>
        <taxon>Asteraceae</taxon>
        <taxon>Cichorioideae</taxon>
        <taxon>Cichorieae</taxon>
        <taxon>Cichoriinae</taxon>
        <taxon>Cichorium</taxon>
    </lineage>
</organism>
<dbReference type="EMBL" id="CM042010">
    <property type="protein sequence ID" value="KAI3781263.1"/>
    <property type="molecule type" value="Genomic_DNA"/>
</dbReference>
<dbReference type="Proteomes" id="UP001055811">
    <property type="component" value="Linkage Group LG02"/>
</dbReference>
<accession>A0ACB9GDX8</accession>
<keyword evidence="2" id="KW-1185">Reference proteome</keyword>
<gene>
    <name evidence="1" type="ORF">L2E82_11272</name>
</gene>
<name>A0ACB9GDX8_CICIN</name>
<comment type="caution">
    <text evidence="1">The sequence shown here is derived from an EMBL/GenBank/DDBJ whole genome shotgun (WGS) entry which is preliminary data.</text>
</comment>
<sequence length="218" mass="24526">MNLNLQILSIPDKLEKDEIVKSMKHLKLSDIEEGYTMDTIVSCQGKDSTKVIPSNSIVLVAWCTFPLTRGAFLKCAIAKTNFEKNEICQGFEALARAQSLLKRKPSLEQMTLLSQGNLVAKMVMTLWSMQKKKVNGGVKDLGVSLDLCKRLMSVEEAESLVKNMAKCEEALVEEAAELMDASHQKNPNYYSTYTIRYLLKRQDDGSWRFCEGDVQTTS</sequence>
<proteinExistence type="predicted"/>
<protein>
    <submittedName>
        <fullName evidence="1">Uncharacterized protein</fullName>
    </submittedName>
</protein>
<reference evidence="1 2" key="2">
    <citation type="journal article" date="2022" name="Mol. Ecol. Resour.">
        <title>The genomes of chicory, endive, great burdock and yacon provide insights into Asteraceae paleo-polyploidization history and plant inulin production.</title>
        <authorList>
            <person name="Fan W."/>
            <person name="Wang S."/>
            <person name="Wang H."/>
            <person name="Wang A."/>
            <person name="Jiang F."/>
            <person name="Liu H."/>
            <person name="Zhao H."/>
            <person name="Xu D."/>
            <person name="Zhang Y."/>
        </authorList>
    </citation>
    <scope>NUCLEOTIDE SEQUENCE [LARGE SCALE GENOMIC DNA]</scope>
    <source>
        <strain evidence="2">cv. Punajuju</strain>
        <tissue evidence="1">Leaves</tissue>
    </source>
</reference>
<evidence type="ECO:0000313" key="1">
    <source>
        <dbReference type="EMBL" id="KAI3781263.1"/>
    </source>
</evidence>
<reference evidence="2" key="1">
    <citation type="journal article" date="2022" name="Mol. Ecol. Resour.">
        <title>The genomes of chicory, endive, great burdock and yacon provide insights into Asteraceae palaeo-polyploidization history and plant inulin production.</title>
        <authorList>
            <person name="Fan W."/>
            <person name="Wang S."/>
            <person name="Wang H."/>
            <person name="Wang A."/>
            <person name="Jiang F."/>
            <person name="Liu H."/>
            <person name="Zhao H."/>
            <person name="Xu D."/>
            <person name="Zhang Y."/>
        </authorList>
    </citation>
    <scope>NUCLEOTIDE SEQUENCE [LARGE SCALE GENOMIC DNA]</scope>
    <source>
        <strain evidence="2">cv. Punajuju</strain>
    </source>
</reference>
<evidence type="ECO:0000313" key="2">
    <source>
        <dbReference type="Proteomes" id="UP001055811"/>
    </source>
</evidence>